<reference evidence="1 2" key="1">
    <citation type="journal article" date="2018" name="Nat. Biotechnol.">
        <title>A standardized bacterial taxonomy based on genome phylogeny substantially revises the tree of life.</title>
        <authorList>
            <person name="Parks D.H."/>
            <person name="Chuvochina M."/>
            <person name="Waite D.W."/>
            <person name="Rinke C."/>
            <person name="Skarshewski A."/>
            <person name="Chaumeil P.A."/>
            <person name="Hugenholtz P."/>
        </authorList>
    </citation>
    <scope>NUCLEOTIDE SEQUENCE [LARGE SCALE GENOMIC DNA]</scope>
    <source>
        <strain evidence="1">UBA11728</strain>
    </source>
</reference>
<accession>A0A3D2X8M2</accession>
<comment type="caution">
    <text evidence="1">The sequence shown here is derived from an EMBL/GenBank/DDBJ whole genome shotgun (WGS) entry which is preliminary data.</text>
</comment>
<protein>
    <submittedName>
        <fullName evidence="1">Uncharacterized protein</fullName>
    </submittedName>
</protein>
<dbReference type="AlphaFoldDB" id="A0A3D2X8M2"/>
<gene>
    <name evidence="1" type="ORF">DHW61_13180</name>
</gene>
<dbReference type="EMBL" id="DPVV01000443">
    <property type="protein sequence ID" value="HCL03336.1"/>
    <property type="molecule type" value="Genomic_DNA"/>
</dbReference>
<name>A0A3D2X8M2_9FIRM</name>
<evidence type="ECO:0000313" key="1">
    <source>
        <dbReference type="EMBL" id="HCL03336.1"/>
    </source>
</evidence>
<sequence length="843" mass="98012">MKYLTYPLESQGFINRCLTTKTYTKSQQFDKVTLKGKVNEWLKYGFSIHENPCRKEFINHRIGNLPEFVSIEKCKLHNELQVFDEKRTFEMYFPFGNVGVDFSEFYNIPTYLRCYSYVELYSNEEREEMFHVETCGGITVWMNEEFITDFIPFTRNMVKSNTFKMKLKKGYNQLLLCLDDLAERDTDFYYRLQYLGDSTLEMCLPVEDQVDLNAMKEAEKILEEISFDKELYISEVVELAINNTSGQELPIHVSYKPVADKLTNAHTIGTEKDYVIKPDQKTLPLFEADDVIPGFYYFGVEIQIGTISIGRKIATQIFHKKLLKHKESTIAQRKLEALKYLEEVEVDNVYKAASILMMNGDTKKAERIIEEELQGIALRKDCSDFHLVIVMQIYKKFHSKLSSECLRKIELTILEFRYWIDEPGDDVMWFFSENHALLFHICQYFAGQFFKDSLFESSSLTGRELSLKAEGLLDEWFSYFLSDYITEWNSNAYIPVDVLGLCSLYNLAEDGCKYKAFAKEGLNRLFYDMAVNSHDGAIMTTFGRSYEKELKGNYTAGTTSLLYIAYNHGCLNRAALAYIAFILGDYEPPIDYNRYLSLGDKEELIWEKTQGFEKHVDLYMYKNNRVQLSTAVNFRPFTEGYQEHIMQATIDKTAQVFINHPGEIQPYGNGRPNFWAGNGSLPRGVQYKNIGILEYHIPETHRIDFTHAYIPLQECDNYIGDVSCVVIEKNDSYIGVLAQQGLMMQSVGPCKFREFISFGRDNIWVIKVGRKEEYQSLQNFYAHMKKTLIQATETGYEIIDSEYGSFKLEKDDVLYQEKSMLRKEHLSSQGILNISTIQTHTTE</sequence>
<proteinExistence type="predicted"/>
<organism evidence="1 2">
    <name type="scientific">Lachnoclostridium phytofermentans</name>
    <dbReference type="NCBI Taxonomy" id="66219"/>
    <lineage>
        <taxon>Bacteria</taxon>
        <taxon>Bacillati</taxon>
        <taxon>Bacillota</taxon>
        <taxon>Clostridia</taxon>
        <taxon>Lachnospirales</taxon>
        <taxon>Lachnospiraceae</taxon>
    </lineage>
</organism>
<evidence type="ECO:0000313" key="2">
    <source>
        <dbReference type="Proteomes" id="UP000262969"/>
    </source>
</evidence>
<dbReference type="Proteomes" id="UP000262969">
    <property type="component" value="Unassembled WGS sequence"/>
</dbReference>